<evidence type="ECO:0000313" key="1">
    <source>
        <dbReference type="EMBL" id="TNN59145.1"/>
    </source>
</evidence>
<dbReference type="AlphaFoldDB" id="A0A4Z2H1D1"/>
<accession>A0A4Z2H1D1</accession>
<dbReference type="EMBL" id="SRLO01000363">
    <property type="protein sequence ID" value="TNN59145.1"/>
    <property type="molecule type" value="Genomic_DNA"/>
</dbReference>
<organism evidence="1 2">
    <name type="scientific">Liparis tanakae</name>
    <name type="common">Tanaka's snailfish</name>
    <dbReference type="NCBI Taxonomy" id="230148"/>
    <lineage>
        <taxon>Eukaryota</taxon>
        <taxon>Metazoa</taxon>
        <taxon>Chordata</taxon>
        <taxon>Craniata</taxon>
        <taxon>Vertebrata</taxon>
        <taxon>Euteleostomi</taxon>
        <taxon>Actinopterygii</taxon>
        <taxon>Neopterygii</taxon>
        <taxon>Teleostei</taxon>
        <taxon>Neoteleostei</taxon>
        <taxon>Acanthomorphata</taxon>
        <taxon>Eupercaria</taxon>
        <taxon>Perciformes</taxon>
        <taxon>Cottioidei</taxon>
        <taxon>Cottales</taxon>
        <taxon>Liparidae</taxon>
        <taxon>Liparis</taxon>
    </lineage>
</organism>
<reference evidence="1 2" key="1">
    <citation type="submission" date="2019-03" db="EMBL/GenBank/DDBJ databases">
        <title>First draft genome of Liparis tanakae, snailfish: a comprehensive survey of snailfish specific genes.</title>
        <authorList>
            <person name="Kim W."/>
            <person name="Song I."/>
            <person name="Jeong J.-H."/>
            <person name="Kim D."/>
            <person name="Kim S."/>
            <person name="Ryu S."/>
            <person name="Song J.Y."/>
            <person name="Lee S.K."/>
        </authorList>
    </citation>
    <scope>NUCLEOTIDE SEQUENCE [LARGE SCALE GENOMIC DNA]</scope>
    <source>
        <tissue evidence="1">Muscle</tissue>
    </source>
</reference>
<evidence type="ECO:0000313" key="2">
    <source>
        <dbReference type="Proteomes" id="UP000314294"/>
    </source>
</evidence>
<comment type="caution">
    <text evidence="1">The sequence shown here is derived from an EMBL/GenBank/DDBJ whole genome shotgun (WGS) entry which is preliminary data.</text>
</comment>
<gene>
    <name evidence="1" type="ORF">EYF80_030679</name>
</gene>
<proteinExistence type="predicted"/>
<keyword evidence="2" id="KW-1185">Reference proteome</keyword>
<name>A0A4Z2H1D1_9TELE</name>
<dbReference type="Proteomes" id="UP000314294">
    <property type="component" value="Unassembled WGS sequence"/>
</dbReference>
<protein>
    <submittedName>
        <fullName evidence="1">Uncharacterized protein</fullName>
    </submittedName>
</protein>
<sequence length="93" mass="9774">MAAGGAGLTPADPFLGKTRSRAGAAGALMRTVGFICHYRCVIAALLASPMFDESFNVLTPGRRGAPSRGRRLGGVFAERLVAARRRSSGVRQK</sequence>